<dbReference type="AlphaFoldDB" id="G9WUE0"/>
<sequence length="115" mass="12957">MDIVALLEVLVKGLLDAENKFFENPKDFSSLERSVKSSTEAFSASFLGEVLSRMNSMLSDCGARKERFNIQRVDKRTLITSVGDVVFDCTYFKRKAEQGGHSYLLEELIGLDSHE</sequence>
<keyword evidence="3" id="KW-1185">Reference proteome</keyword>
<gene>
    <name evidence="2" type="ORF">HMPREF9624_00265</name>
</gene>
<evidence type="ECO:0000256" key="1">
    <source>
        <dbReference type="ARBA" id="ARBA00006539"/>
    </source>
</evidence>
<dbReference type="HOGENOM" id="CLU_2202583_0_0_9"/>
<name>G9WUE0_9FIRM</name>
<dbReference type="Proteomes" id="UP000003527">
    <property type="component" value="Unassembled WGS sequence"/>
</dbReference>
<proteinExistence type="inferred from homology"/>
<comment type="similarity">
    <text evidence="1">Belongs to the UPF0236 family.</text>
</comment>
<protein>
    <submittedName>
        <fullName evidence="2">Uncharacterized protein</fullName>
    </submittedName>
</protein>
<accession>G9WUE0</accession>
<evidence type="ECO:0000313" key="3">
    <source>
        <dbReference type="Proteomes" id="UP000003527"/>
    </source>
</evidence>
<dbReference type="Pfam" id="PF06782">
    <property type="entry name" value="UPF0236"/>
    <property type="match status" value="1"/>
</dbReference>
<dbReference type="EMBL" id="AFZD01000016">
    <property type="protein sequence ID" value="EHL11958.1"/>
    <property type="molecule type" value="Genomic_DNA"/>
</dbReference>
<comment type="caution">
    <text evidence="2">The sequence shown here is derived from an EMBL/GenBank/DDBJ whole genome shotgun (WGS) entry which is preliminary data.</text>
</comment>
<organism evidence="2 3">
    <name type="scientific">Oribacterium asaccharolyticum ACB7</name>
    <dbReference type="NCBI Taxonomy" id="796944"/>
    <lineage>
        <taxon>Bacteria</taxon>
        <taxon>Bacillati</taxon>
        <taxon>Bacillota</taxon>
        <taxon>Clostridia</taxon>
        <taxon>Lachnospirales</taxon>
        <taxon>Lachnospiraceae</taxon>
        <taxon>Oribacterium</taxon>
    </lineage>
</organism>
<feature type="non-terminal residue" evidence="2">
    <location>
        <position position="115"/>
    </location>
</feature>
<reference evidence="2 3" key="1">
    <citation type="submission" date="2011-08" db="EMBL/GenBank/DDBJ databases">
        <title>The Genome Sequence of Oribacterium sp. ACB7.</title>
        <authorList>
            <consortium name="The Broad Institute Genome Sequencing Platform"/>
            <person name="Earl A."/>
            <person name="Ward D."/>
            <person name="Feldgarden M."/>
            <person name="Gevers D."/>
            <person name="Sizova M."/>
            <person name="Hazen A."/>
            <person name="Epstein S."/>
            <person name="Young S.K."/>
            <person name="Zeng Q."/>
            <person name="Gargeya S."/>
            <person name="Fitzgerald M."/>
            <person name="Haas B."/>
            <person name="Abouelleil A."/>
            <person name="Alvarado L."/>
            <person name="Arachchi H.M."/>
            <person name="Berlin A."/>
            <person name="Brown A."/>
            <person name="Chapman S.B."/>
            <person name="Chen Z."/>
            <person name="Dunbar C."/>
            <person name="Freedman E."/>
            <person name="Gearin G."/>
            <person name="Gellesch M."/>
            <person name="Goldberg J."/>
            <person name="Griggs A."/>
            <person name="Gujja S."/>
            <person name="Heiman D."/>
            <person name="Howarth C."/>
            <person name="Larson L."/>
            <person name="Lui A."/>
            <person name="MacDonald P.J.P."/>
            <person name="Montmayeur A."/>
            <person name="Murphy C."/>
            <person name="Neiman D."/>
            <person name="Pearson M."/>
            <person name="Priest M."/>
            <person name="Roberts A."/>
            <person name="Saif S."/>
            <person name="Shea T."/>
            <person name="Shenoy N."/>
            <person name="Sisk P."/>
            <person name="Stolte C."/>
            <person name="Sykes S."/>
            <person name="Wortman J."/>
            <person name="Nusbaum C."/>
            <person name="Birren B."/>
        </authorList>
    </citation>
    <scope>NUCLEOTIDE SEQUENCE [LARGE SCALE GENOMIC DNA]</scope>
    <source>
        <strain evidence="2 3">ACB7</strain>
    </source>
</reference>
<evidence type="ECO:0000313" key="2">
    <source>
        <dbReference type="EMBL" id="EHL11958.1"/>
    </source>
</evidence>
<dbReference type="InterPro" id="IPR009620">
    <property type="entry name" value="UPF0236"/>
</dbReference>
<dbReference type="RefSeq" id="WP_009536199.1">
    <property type="nucleotide sequence ID" value="NZ_JH414504.1"/>
</dbReference>